<dbReference type="InterPro" id="IPR015914">
    <property type="entry name" value="PAPs_N"/>
</dbReference>
<evidence type="ECO:0000259" key="5">
    <source>
        <dbReference type="Pfam" id="PF14008"/>
    </source>
</evidence>
<sequence length="435" mass="51040">MKMIYFILLQLFLFVNCNHPHYQPEQIHIAYGETPLEILITWSTFTPTPNSVVEYGVLDLTESAKGSAKRFVDGGHEARVQYIHRVRLTNLRPRSRYMYHCGSDYGWSEMFWFWTVSNESDWIPRLAIYGDMGNINARSLPILQEEIQRNMYDAVIHVGDMAYDMNDNNGRVGDEFMRQLQPIASYVPYMVCPGNHEEAYNFSHFRERFSMPGQSENLYYSFNLGPIHFVSLNTEAYYFVKYGMKLLVKQYEWLVNDLKEANLPENRNKRPWIIAYGHKPMYCSDNVVDDCKNKNNRVRTGLPISKWFGLEDLLYENNVDVAFWGHLHSYERLYPLYNYTVRKGPKKNPYHNPEAPIHIITGSAGCQENTVNFTQVPPPWSAFRSSDYGFTILDVFNTSHLHLQQISVEKGKDRSVIDDIWIVKEKHNFHQNYNN</sequence>
<dbReference type="GO" id="GO:0003993">
    <property type="term" value="F:acid phosphatase activity"/>
    <property type="evidence" value="ECO:0007669"/>
    <property type="project" value="UniProtKB-EC"/>
</dbReference>
<evidence type="ECO:0000313" key="8">
    <source>
        <dbReference type="Proteomes" id="UP000494040"/>
    </source>
</evidence>
<keyword evidence="2" id="KW-0325">Glycoprotein</keyword>
<name>A0A8I6SCF7_CIMLE</name>
<dbReference type="InterPro" id="IPR029052">
    <property type="entry name" value="Metallo-depent_PP-like"/>
</dbReference>
<feature type="signal peptide" evidence="3">
    <location>
        <begin position="1"/>
        <end position="17"/>
    </location>
</feature>
<dbReference type="SUPFAM" id="SSF49363">
    <property type="entry name" value="Purple acid phosphatase, N-terminal domain"/>
    <property type="match status" value="1"/>
</dbReference>
<dbReference type="Pfam" id="PF16656">
    <property type="entry name" value="Pur_ac_phosph_N"/>
    <property type="match status" value="1"/>
</dbReference>
<evidence type="ECO:0000259" key="6">
    <source>
        <dbReference type="Pfam" id="PF16656"/>
    </source>
</evidence>
<dbReference type="Proteomes" id="UP000494040">
    <property type="component" value="Unassembled WGS sequence"/>
</dbReference>
<evidence type="ECO:0000256" key="1">
    <source>
        <dbReference type="ARBA" id="ARBA00022729"/>
    </source>
</evidence>
<feature type="domain" description="Calcineurin-like phosphoesterase" evidence="4">
    <location>
        <begin position="125"/>
        <end position="330"/>
    </location>
</feature>
<dbReference type="GO" id="GO:0046872">
    <property type="term" value="F:metal ion binding"/>
    <property type="evidence" value="ECO:0007669"/>
    <property type="project" value="InterPro"/>
</dbReference>
<dbReference type="Gene3D" id="3.60.21.10">
    <property type="match status" value="1"/>
</dbReference>
<dbReference type="CDD" id="cd00839">
    <property type="entry name" value="MPP_PAPs"/>
    <property type="match status" value="1"/>
</dbReference>
<evidence type="ECO:0000256" key="2">
    <source>
        <dbReference type="ARBA" id="ARBA00023180"/>
    </source>
</evidence>
<keyword evidence="3" id="KW-0378">Hydrolase</keyword>
<keyword evidence="1 3" id="KW-0732">Signal</keyword>
<accession>A0A8I6SCF7</accession>
<dbReference type="InterPro" id="IPR025733">
    <property type="entry name" value="PAPs_C"/>
</dbReference>
<dbReference type="PANTHER" id="PTHR45867:SF3">
    <property type="entry name" value="ACID PHOSPHATASE TYPE 7"/>
    <property type="match status" value="1"/>
</dbReference>
<evidence type="ECO:0000313" key="7">
    <source>
        <dbReference type="EnsemblMetazoa" id="XP_014257368.1"/>
    </source>
</evidence>
<dbReference type="EC" id="3.1.3.2" evidence="3"/>
<reference evidence="7" key="1">
    <citation type="submission" date="2022-01" db="UniProtKB">
        <authorList>
            <consortium name="EnsemblMetazoa"/>
        </authorList>
    </citation>
    <scope>IDENTIFICATION</scope>
</reference>
<dbReference type="GeneID" id="106671075"/>
<organism evidence="7 8">
    <name type="scientific">Cimex lectularius</name>
    <name type="common">Bed bug</name>
    <name type="synonym">Acanthia lectularia</name>
    <dbReference type="NCBI Taxonomy" id="79782"/>
    <lineage>
        <taxon>Eukaryota</taxon>
        <taxon>Metazoa</taxon>
        <taxon>Ecdysozoa</taxon>
        <taxon>Arthropoda</taxon>
        <taxon>Hexapoda</taxon>
        <taxon>Insecta</taxon>
        <taxon>Pterygota</taxon>
        <taxon>Neoptera</taxon>
        <taxon>Paraneoptera</taxon>
        <taxon>Hemiptera</taxon>
        <taxon>Heteroptera</taxon>
        <taxon>Panheteroptera</taxon>
        <taxon>Cimicomorpha</taxon>
        <taxon>Cimicidae</taxon>
        <taxon>Cimex</taxon>
    </lineage>
</organism>
<comment type="catalytic activity">
    <reaction evidence="3">
        <text>a phosphate monoester + H2O = an alcohol + phosphate</text>
        <dbReference type="Rhea" id="RHEA:15017"/>
        <dbReference type="ChEBI" id="CHEBI:15377"/>
        <dbReference type="ChEBI" id="CHEBI:30879"/>
        <dbReference type="ChEBI" id="CHEBI:43474"/>
        <dbReference type="ChEBI" id="CHEBI:67140"/>
        <dbReference type="EC" id="3.1.3.2"/>
    </reaction>
</comment>
<feature type="chain" id="PRO_5035339911" description="Purple acid phosphatase" evidence="3">
    <location>
        <begin position="18"/>
        <end position="435"/>
    </location>
</feature>
<evidence type="ECO:0000259" key="4">
    <source>
        <dbReference type="Pfam" id="PF00149"/>
    </source>
</evidence>
<dbReference type="Pfam" id="PF14008">
    <property type="entry name" value="Metallophos_C"/>
    <property type="match status" value="1"/>
</dbReference>
<dbReference type="RefSeq" id="XP_014257368.1">
    <property type="nucleotide sequence ID" value="XM_014401882.2"/>
</dbReference>
<dbReference type="KEGG" id="clec:106671075"/>
<dbReference type="OMA" id="DQYRWLA"/>
<dbReference type="InterPro" id="IPR004843">
    <property type="entry name" value="Calcineurin-like_PHP"/>
</dbReference>
<dbReference type="OrthoDB" id="45007at2759"/>
<dbReference type="Gene3D" id="2.60.40.380">
    <property type="entry name" value="Purple acid phosphatase-like, N-terminal"/>
    <property type="match status" value="1"/>
</dbReference>
<feature type="domain" description="Purple acid phosphatase C-terminal" evidence="5">
    <location>
        <begin position="355"/>
        <end position="418"/>
    </location>
</feature>
<keyword evidence="8" id="KW-1185">Reference proteome</keyword>
<dbReference type="SUPFAM" id="SSF56300">
    <property type="entry name" value="Metallo-dependent phosphatases"/>
    <property type="match status" value="1"/>
</dbReference>
<dbReference type="InterPro" id="IPR041792">
    <property type="entry name" value="MPP_PAP"/>
</dbReference>
<feature type="domain" description="Purple acid phosphatase N-terminal" evidence="6">
    <location>
        <begin position="24"/>
        <end position="115"/>
    </location>
</feature>
<dbReference type="Pfam" id="PF00149">
    <property type="entry name" value="Metallophos"/>
    <property type="match status" value="1"/>
</dbReference>
<dbReference type="EnsemblMetazoa" id="XM_014401882.2">
    <property type="protein sequence ID" value="XP_014257368.1"/>
    <property type="gene ID" value="LOC106671075"/>
</dbReference>
<proteinExistence type="inferred from homology"/>
<evidence type="ECO:0000256" key="3">
    <source>
        <dbReference type="RuleBase" id="RU361203"/>
    </source>
</evidence>
<dbReference type="PANTHER" id="PTHR45867">
    <property type="entry name" value="PURPLE ACID PHOSPHATASE"/>
    <property type="match status" value="1"/>
</dbReference>
<protein>
    <recommendedName>
        <fullName evidence="3">Purple acid phosphatase</fullName>
        <ecNumber evidence="3">3.1.3.2</ecNumber>
    </recommendedName>
</protein>
<dbReference type="AlphaFoldDB" id="A0A8I6SCF7"/>
<dbReference type="InterPro" id="IPR008963">
    <property type="entry name" value="Purple_acid_Pase-like_N"/>
</dbReference>
<comment type="similarity">
    <text evidence="3">Belongs to the metallophosphoesterase superfamily. Purple acid phosphatase family.</text>
</comment>